<evidence type="ECO:0000313" key="2">
    <source>
        <dbReference type="EMBL" id="JAT24019.1"/>
    </source>
</evidence>
<accession>A0A1B6LK71</accession>
<sequence length="547" mass="63294">MIEIFSKLHNMTTKVEQDIFIQSLMEVSPVERERSRPGSSSEKPKAFSVSYSILHNGKRTKVCKNGFMTTYGYTPKQCYRLSHLLQVNEIPTDNRGKNVSGNAIPGSVLTRLRAHVESFPTKTHHYTGKDKQYFSANLNLKIMYDMFIKKNQNFLTTTLGSEKRLSYKFFWTYFNENYPDIGFDRPVKDACVTCEELTLKIKSPFLNENAKRVAVAELMVHKRRAKKFYASLTETTEKCKNELTSVGICIDFMANVSLPCIPVQDTYYFRQLTVNVFGVHNLSTGECTTVIYHEGNGGKGANEVCTILDWYIKHKIDNDVKKLYLFGDNCSGQNKNHTLVRMMMYLCEIKRFDEVKLVFPVRGHSFMPNDRDFGIVRRKLRREERYYDLAEVEALILGSSKIAGKFSVIKMNFDDFIDFTAWWPEFYKKTSLSDDSYGRDVPKRQKITFSISKYRVMSFSSETPHTVQCDMNITGLATDSFRLRNAEMPIRAPTKKAYATVLPINIKKMEDLKKTKKYIPEEKFDFWDQILSWPTTSTSDDDLNIVV</sequence>
<proteinExistence type="predicted"/>
<gene>
    <name evidence="3" type="ORF">g.38679</name>
    <name evidence="2" type="ORF">g.38682</name>
</gene>
<dbReference type="EMBL" id="GEBQ01015958">
    <property type="protein sequence ID" value="JAT24019.1"/>
    <property type="molecule type" value="Transcribed_RNA"/>
</dbReference>
<organism evidence="2">
    <name type="scientific">Graphocephala atropunctata</name>
    <dbReference type="NCBI Taxonomy" id="36148"/>
    <lineage>
        <taxon>Eukaryota</taxon>
        <taxon>Metazoa</taxon>
        <taxon>Ecdysozoa</taxon>
        <taxon>Arthropoda</taxon>
        <taxon>Hexapoda</taxon>
        <taxon>Insecta</taxon>
        <taxon>Pterygota</taxon>
        <taxon>Neoptera</taxon>
        <taxon>Paraneoptera</taxon>
        <taxon>Hemiptera</taxon>
        <taxon>Auchenorrhyncha</taxon>
        <taxon>Membracoidea</taxon>
        <taxon>Cicadellidae</taxon>
        <taxon>Cicadellinae</taxon>
        <taxon>Cicadellini</taxon>
        <taxon>Graphocephala</taxon>
    </lineage>
</organism>
<evidence type="ECO:0000259" key="1">
    <source>
        <dbReference type="Pfam" id="PF25273"/>
    </source>
</evidence>
<dbReference type="AlphaFoldDB" id="A0A1B6LK71"/>
<dbReference type="InterPro" id="IPR057191">
    <property type="entry name" value="DUF7869"/>
</dbReference>
<dbReference type="PANTHER" id="PTHR34415">
    <property type="entry name" value="INTEGRASE CATALYTIC DOMAIN-CONTAINING PROTEIN"/>
    <property type="match status" value="1"/>
</dbReference>
<dbReference type="PANTHER" id="PTHR34415:SF1">
    <property type="entry name" value="INTEGRASE CATALYTIC DOMAIN-CONTAINING PROTEIN"/>
    <property type="match status" value="1"/>
</dbReference>
<dbReference type="Pfam" id="PF25273">
    <property type="entry name" value="DUF7869"/>
    <property type="match status" value="1"/>
</dbReference>
<evidence type="ECO:0000313" key="3">
    <source>
        <dbReference type="EMBL" id="JAT36969.1"/>
    </source>
</evidence>
<name>A0A1B6LK71_9HEMI</name>
<dbReference type="EMBL" id="GEBQ01003008">
    <property type="protein sequence ID" value="JAT36969.1"/>
    <property type="molecule type" value="Transcribed_RNA"/>
</dbReference>
<protein>
    <recommendedName>
        <fullName evidence="1">DUF7869 domain-containing protein</fullName>
    </recommendedName>
</protein>
<feature type="domain" description="DUF7869" evidence="1">
    <location>
        <begin position="271"/>
        <end position="396"/>
    </location>
</feature>
<reference evidence="2" key="1">
    <citation type="submission" date="2015-11" db="EMBL/GenBank/DDBJ databases">
        <title>De novo transcriptome assembly of four potential Pierce s Disease insect vectors from Arizona vineyards.</title>
        <authorList>
            <person name="Tassone E.E."/>
        </authorList>
    </citation>
    <scope>NUCLEOTIDE SEQUENCE</scope>
</reference>